<dbReference type="PANTHER" id="PTHR45973">
    <property type="entry name" value="PROTEIN PHOSPHATASE 1 REGULATORY SUBUNIT SDS22-RELATED"/>
    <property type="match status" value="1"/>
</dbReference>
<organism evidence="4 5">
    <name type="scientific">Ascoidea rubescens DSM 1968</name>
    <dbReference type="NCBI Taxonomy" id="1344418"/>
    <lineage>
        <taxon>Eukaryota</taxon>
        <taxon>Fungi</taxon>
        <taxon>Dikarya</taxon>
        <taxon>Ascomycota</taxon>
        <taxon>Saccharomycotina</taxon>
        <taxon>Saccharomycetes</taxon>
        <taxon>Ascoideaceae</taxon>
        <taxon>Ascoidea</taxon>
    </lineage>
</organism>
<feature type="transmembrane region" description="Helical" evidence="3">
    <location>
        <begin position="636"/>
        <end position="653"/>
    </location>
</feature>
<evidence type="ECO:0000313" key="4">
    <source>
        <dbReference type="EMBL" id="ODV64462.1"/>
    </source>
</evidence>
<keyword evidence="1" id="KW-0433">Leucine-rich repeat</keyword>
<sequence length="724" mass="85417">MQKNTILICSNNVKKYSQNIEIVSTFSFFDSLKRFNPLDIKLDNLKTLSVLDLISGDHLYVNFSINEHFNRFRLTHQTIKLDFTTRSHFQLLKYLDKILFQKTISNSALLCFIGEHSAELNRLTSLSFKNSNPSFNSFLKYNFKDFYFLKKLTLSDNNLLLISEFFLLDNLETLNLRSNSIEKIENLVLLKNLQTLNLSNNKILKIEKISSLVNLENLNLSNNKISKLENLNTLKNLRIFNLSGNLLENVENISMISYIEELDLSSNQIEFTHNLDELFALKKLQKFKISDNFLSDTDRLESIAFVSKTFLTELTSIIQDHDILSKVLFESPDTDRIIELSNVLKDDSKYKSVKLIKILRNNWFNFSKPHIHFLYNFGIENIEEQKHIFTLIQNQVQFARYCTLMLSAGKDFLKQDPDIVKPYSQRNFYEQYFKSFEYIARVHEQDLAIPLVKLLIKQGIIIEDEKLLDVFDYYIKNAENAWKNFLYHYVKVNVFLRFMRTINQFGPQVCQKFDCWKNNLEKKKIITLKNFNFMSSQQFYSINRNISQIQSLNKMNKKYSENSEPELETKFEIIARKMKNLCIEIDRVYSLYENDEVLSMLENMFFHSYLNRNKDFGLLSIFYAKKASKFFTIKEPILVLVFLNCLVVVSFLLEKYSLKKVFPEIKMLNLFLQLNLKDSSQATIKIRDLSNNNSYQLIIYDYSAFAQTIENARELLTVKKINNI</sequence>
<dbReference type="STRING" id="1344418.A0A1D2VS70"/>
<dbReference type="PANTHER" id="PTHR45973:SF35">
    <property type="entry name" value="LEUCINE-RICH REPEAT-CONTAINING PROTEIN 43"/>
    <property type="match status" value="1"/>
</dbReference>
<evidence type="ECO:0000256" key="3">
    <source>
        <dbReference type="SAM" id="Phobius"/>
    </source>
</evidence>
<dbReference type="GeneID" id="30964944"/>
<dbReference type="EMBL" id="KV454475">
    <property type="protein sequence ID" value="ODV64462.1"/>
    <property type="molecule type" value="Genomic_DNA"/>
</dbReference>
<evidence type="ECO:0000256" key="1">
    <source>
        <dbReference type="ARBA" id="ARBA00022614"/>
    </source>
</evidence>
<protein>
    <submittedName>
        <fullName evidence="4">L domain-like protein</fullName>
    </submittedName>
</protein>
<dbReference type="Gene3D" id="3.80.10.10">
    <property type="entry name" value="Ribonuclease Inhibitor"/>
    <property type="match status" value="1"/>
</dbReference>
<dbReference type="AlphaFoldDB" id="A0A1D2VS70"/>
<dbReference type="RefSeq" id="XP_020050769.1">
    <property type="nucleotide sequence ID" value="XM_020191308.1"/>
</dbReference>
<proteinExistence type="predicted"/>
<keyword evidence="3" id="KW-0812">Transmembrane</keyword>
<accession>A0A1D2VS70</accession>
<dbReference type="OrthoDB" id="433501at2759"/>
<name>A0A1D2VS70_9ASCO</name>
<dbReference type="InterPro" id="IPR001611">
    <property type="entry name" value="Leu-rich_rpt"/>
</dbReference>
<dbReference type="PROSITE" id="PS51450">
    <property type="entry name" value="LRR"/>
    <property type="match status" value="4"/>
</dbReference>
<dbReference type="InParanoid" id="A0A1D2VS70"/>
<dbReference type="SUPFAM" id="SSF52058">
    <property type="entry name" value="L domain-like"/>
    <property type="match status" value="1"/>
</dbReference>
<reference evidence="5" key="1">
    <citation type="submission" date="2016-05" db="EMBL/GenBank/DDBJ databases">
        <title>Comparative genomics of biotechnologically important yeasts.</title>
        <authorList>
            <consortium name="DOE Joint Genome Institute"/>
            <person name="Riley R."/>
            <person name="Haridas S."/>
            <person name="Wolfe K.H."/>
            <person name="Lopes M.R."/>
            <person name="Hittinger C.T."/>
            <person name="Goker M."/>
            <person name="Salamov A."/>
            <person name="Wisecaver J."/>
            <person name="Long T.M."/>
            <person name="Aerts A.L."/>
            <person name="Barry K."/>
            <person name="Choi C."/>
            <person name="Clum A."/>
            <person name="Coughlan A.Y."/>
            <person name="Deshpande S."/>
            <person name="Douglass A.P."/>
            <person name="Hanson S.J."/>
            <person name="Klenk H.-P."/>
            <person name="Labutti K."/>
            <person name="Lapidus A."/>
            <person name="Lindquist E."/>
            <person name="Lipzen A."/>
            <person name="Meier-Kolthoff J.P."/>
            <person name="Ohm R.A."/>
            <person name="Otillar R.P."/>
            <person name="Pangilinan J."/>
            <person name="Peng Y."/>
            <person name="Rokas A."/>
            <person name="Rosa C.A."/>
            <person name="Scheuner C."/>
            <person name="Sibirny A.A."/>
            <person name="Slot J.C."/>
            <person name="Stielow J.B."/>
            <person name="Sun H."/>
            <person name="Kurtzman C.P."/>
            <person name="Blackwell M."/>
            <person name="Grigoriev I.V."/>
            <person name="Jeffries T.W."/>
        </authorList>
    </citation>
    <scope>NUCLEOTIDE SEQUENCE [LARGE SCALE GENOMIC DNA]</scope>
    <source>
        <strain evidence="5">DSM 1968</strain>
    </source>
</reference>
<gene>
    <name evidence="4" type="ORF">ASCRUDRAFT_6275</name>
</gene>
<dbReference type="SMART" id="SM00365">
    <property type="entry name" value="LRR_SD22"/>
    <property type="match status" value="5"/>
</dbReference>
<keyword evidence="5" id="KW-1185">Reference proteome</keyword>
<keyword evidence="3" id="KW-1133">Transmembrane helix</keyword>
<evidence type="ECO:0000256" key="2">
    <source>
        <dbReference type="ARBA" id="ARBA00022737"/>
    </source>
</evidence>
<evidence type="ECO:0000313" key="5">
    <source>
        <dbReference type="Proteomes" id="UP000095038"/>
    </source>
</evidence>
<keyword evidence="2" id="KW-0677">Repeat</keyword>
<dbReference type="InterPro" id="IPR050576">
    <property type="entry name" value="Cilia_flagella_integrity"/>
</dbReference>
<dbReference type="InterPro" id="IPR032675">
    <property type="entry name" value="LRR_dom_sf"/>
</dbReference>
<keyword evidence="3" id="KW-0472">Membrane</keyword>
<dbReference type="Proteomes" id="UP000095038">
    <property type="component" value="Unassembled WGS sequence"/>
</dbReference>